<dbReference type="InterPro" id="IPR014008">
    <property type="entry name" value="Cbl_synth_MTase_CbiT"/>
</dbReference>
<dbReference type="AlphaFoldDB" id="A0A4Y9IKT0"/>
<dbReference type="Pfam" id="PF00590">
    <property type="entry name" value="TP_methylase"/>
    <property type="match status" value="1"/>
</dbReference>
<feature type="domain" description="Tetrapyrrole methylase" evidence="6">
    <location>
        <begin position="58"/>
        <end position="192"/>
    </location>
</feature>
<gene>
    <name evidence="7" type="primary">cbiE</name>
    <name evidence="7" type="ORF">E4T88_13555</name>
</gene>
<dbReference type="PANTHER" id="PTHR43182">
    <property type="entry name" value="COBALT-PRECORRIN-6B C(15)-METHYLTRANSFERASE (DECARBOXYLATING)"/>
    <property type="match status" value="1"/>
</dbReference>
<evidence type="ECO:0000313" key="7">
    <source>
        <dbReference type="EMBL" id="TFU88886.1"/>
    </source>
</evidence>
<dbReference type="SUPFAM" id="SSF53790">
    <property type="entry name" value="Tetrapyrrole methylase"/>
    <property type="match status" value="1"/>
</dbReference>
<dbReference type="EMBL" id="SPPK01000004">
    <property type="protein sequence ID" value="TFU88886.1"/>
    <property type="molecule type" value="Genomic_DNA"/>
</dbReference>
<evidence type="ECO:0000256" key="4">
    <source>
        <dbReference type="ARBA" id="ARBA00022679"/>
    </source>
</evidence>
<dbReference type="GO" id="GO:0009236">
    <property type="term" value="P:cobalamin biosynthetic process"/>
    <property type="evidence" value="ECO:0007669"/>
    <property type="project" value="UniProtKB-UniPathway"/>
</dbReference>
<evidence type="ECO:0000256" key="2">
    <source>
        <dbReference type="ARBA" id="ARBA00022573"/>
    </source>
</evidence>
<name>A0A4Y9IKT0_9BACT</name>
<comment type="caution">
    <text evidence="7">The sequence shown here is derived from an EMBL/GenBank/DDBJ whole genome shotgun (WGS) entry which is preliminary data.</text>
</comment>
<dbReference type="NCBIfam" id="TIGR02469">
    <property type="entry name" value="CbiT"/>
    <property type="match status" value="1"/>
</dbReference>
<dbReference type="InterPro" id="IPR000878">
    <property type="entry name" value="4pyrrol_Mease"/>
</dbReference>
<keyword evidence="4 7" id="KW-0808">Transferase</keyword>
<dbReference type="PIRSF" id="PIRSF036428">
    <property type="entry name" value="CobL"/>
    <property type="match status" value="1"/>
</dbReference>
<evidence type="ECO:0000256" key="3">
    <source>
        <dbReference type="ARBA" id="ARBA00022603"/>
    </source>
</evidence>
<reference evidence="7 8" key="1">
    <citation type="submission" date="2019-03" db="EMBL/GenBank/DDBJ databases">
        <title>Diversity of the mouse oral microbiome.</title>
        <authorList>
            <person name="Joseph S."/>
            <person name="Aduse-Opoku J."/>
            <person name="Curtis M."/>
            <person name="Wade W."/>
            <person name="Hashim A."/>
        </authorList>
    </citation>
    <scope>NUCLEOTIDE SEQUENCE [LARGE SCALE GENOMIC DNA]</scope>
    <source>
        <strain evidence="7 8">P11</strain>
    </source>
</reference>
<protein>
    <submittedName>
        <fullName evidence="7">Precorrin-6y C5,15-methyltransferase (Decarboxylating) subunit CbiE</fullName>
    </submittedName>
</protein>
<evidence type="ECO:0000313" key="8">
    <source>
        <dbReference type="Proteomes" id="UP000298285"/>
    </source>
</evidence>
<keyword evidence="3 7" id="KW-0489">Methyltransferase</keyword>
<keyword evidence="2" id="KW-0169">Cobalamin biosynthesis</keyword>
<dbReference type="Gene3D" id="3.40.50.150">
    <property type="entry name" value="Vaccinia Virus protein VP39"/>
    <property type="match status" value="1"/>
</dbReference>
<evidence type="ECO:0000256" key="1">
    <source>
        <dbReference type="ARBA" id="ARBA00004953"/>
    </source>
</evidence>
<dbReference type="InterPro" id="IPR035996">
    <property type="entry name" value="4pyrrol_Methylase_sf"/>
</dbReference>
<accession>A0A4Y9IKT0</accession>
<dbReference type="InterPro" id="IPR029063">
    <property type="entry name" value="SAM-dependent_MTases_sf"/>
</dbReference>
<dbReference type="UniPathway" id="UPA00148"/>
<organism evidence="7 8">
    <name type="scientific">Dysgonomonas mossii</name>
    <dbReference type="NCBI Taxonomy" id="163665"/>
    <lineage>
        <taxon>Bacteria</taxon>
        <taxon>Pseudomonadati</taxon>
        <taxon>Bacteroidota</taxon>
        <taxon>Bacteroidia</taxon>
        <taxon>Bacteroidales</taxon>
        <taxon>Dysgonomonadaceae</taxon>
        <taxon>Dysgonomonas</taxon>
    </lineage>
</organism>
<dbReference type="GO" id="GO:0032259">
    <property type="term" value="P:methylation"/>
    <property type="evidence" value="ECO:0007669"/>
    <property type="project" value="UniProtKB-KW"/>
</dbReference>
<dbReference type="InterPro" id="IPR012818">
    <property type="entry name" value="CbiE"/>
</dbReference>
<dbReference type="CDD" id="cd11644">
    <property type="entry name" value="Precorrin-6Y-MT"/>
    <property type="match status" value="1"/>
</dbReference>
<dbReference type="PANTHER" id="PTHR43182:SF1">
    <property type="entry name" value="COBALT-PRECORRIN-7 C(5)-METHYLTRANSFERASE"/>
    <property type="match status" value="1"/>
</dbReference>
<comment type="pathway">
    <text evidence="1">Cofactor biosynthesis; adenosylcobalamin biosynthesis.</text>
</comment>
<dbReference type="Gene3D" id="3.40.1010.10">
    <property type="entry name" value="Cobalt-precorrin-4 Transmethylase, Domain 1"/>
    <property type="match status" value="1"/>
</dbReference>
<dbReference type="InterPro" id="IPR050714">
    <property type="entry name" value="Cobalamin_biosynth_MTase"/>
</dbReference>
<dbReference type="SUPFAM" id="SSF53335">
    <property type="entry name" value="S-adenosyl-L-methionine-dependent methyltransferases"/>
    <property type="match status" value="1"/>
</dbReference>
<proteinExistence type="predicted"/>
<dbReference type="NCBIfam" id="TIGR02467">
    <property type="entry name" value="CbiE"/>
    <property type="match status" value="1"/>
</dbReference>
<keyword evidence="5" id="KW-0949">S-adenosyl-L-methionine</keyword>
<dbReference type="RefSeq" id="WP_135106302.1">
    <property type="nucleotide sequence ID" value="NZ_JADGKW010000004.1"/>
</dbReference>
<sequence>MKFYVIGIDDNQSQYFNPDILDIINNHSVFSGGARHYEIVKSLLPEDSSWINITIPLSTVFEQYSKYKEIVVFASGDPLFFGFANTIQREMPDAEIVIHPFFNSLQLLAHRLLIPYQDMHIVSLTGRAWDKFDEALILGCDKIGVLTDNKEHTPSAIIQRMLDYGYDNYMVSIGELLGNKEKEKATTWELKDILDKKFSFPNNLILQKTTSHYRPLGIPENDFYLLDGRAKMITKMPIRLLSLSLLDLRDRSVFWDIGFCTGSVSIEVKMQFPHLKVLAFEKRKEGKVLIENNSCKFGTPGIQSFIGDFTDMDITALPTPDAVFIGGHGGKMNEIMRGVSTVLNPEGVIVFNSVSVDSKEMFLQAIENNNLQLEQCIAIKVDDFNTIEVMKAKKISK</sequence>
<dbReference type="GO" id="GO:0008276">
    <property type="term" value="F:protein methyltransferase activity"/>
    <property type="evidence" value="ECO:0007669"/>
    <property type="project" value="InterPro"/>
</dbReference>
<evidence type="ECO:0000259" key="6">
    <source>
        <dbReference type="Pfam" id="PF00590"/>
    </source>
</evidence>
<evidence type="ECO:0000256" key="5">
    <source>
        <dbReference type="ARBA" id="ARBA00022691"/>
    </source>
</evidence>
<dbReference type="InterPro" id="IPR014777">
    <property type="entry name" value="4pyrrole_Mease_sub1"/>
</dbReference>
<dbReference type="Proteomes" id="UP000298285">
    <property type="component" value="Unassembled WGS sequence"/>
</dbReference>
<dbReference type="InterPro" id="IPR006365">
    <property type="entry name" value="Cbl_synth_CobL"/>
</dbReference>
<dbReference type="OrthoDB" id="9780707at2"/>